<proteinExistence type="predicted"/>
<organism evidence="3">
    <name type="scientific">Streptomyces sp. NBC_00003</name>
    <dbReference type="NCBI Taxonomy" id="2903608"/>
    <lineage>
        <taxon>Bacteria</taxon>
        <taxon>Bacillati</taxon>
        <taxon>Actinomycetota</taxon>
        <taxon>Actinomycetes</taxon>
        <taxon>Kitasatosporales</taxon>
        <taxon>Streptomycetaceae</taxon>
        <taxon>Streptomyces</taxon>
    </lineage>
</organism>
<feature type="signal peptide" evidence="2">
    <location>
        <begin position="1"/>
        <end position="25"/>
    </location>
</feature>
<gene>
    <name evidence="3" type="ORF">OG549_24945</name>
</gene>
<dbReference type="InterPro" id="IPR043777">
    <property type="entry name" value="DUF5719"/>
</dbReference>
<feature type="chain" id="PRO_5043782483" evidence="2">
    <location>
        <begin position="26"/>
        <end position="531"/>
    </location>
</feature>
<feature type="compositionally biased region" description="Basic and acidic residues" evidence="1">
    <location>
        <begin position="105"/>
        <end position="131"/>
    </location>
</feature>
<dbReference type="AlphaFoldDB" id="A0AAU2V869"/>
<feature type="region of interest" description="Disordered" evidence="1">
    <location>
        <begin position="67"/>
        <end position="138"/>
    </location>
</feature>
<keyword evidence="2" id="KW-0732">Signal</keyword>
<evidence type="ECO:0000313" key="3">
    <source>
        <dbReference type="EMBL" id="WTW63633.1"/>
    </source>
</evidence>
<evidence type="ECO:0000256" key="2">
    <source>
        <dbReference type="SAM" id="SignalP"/>
    </source>
</evidence>
<dbReference type="Pfam" id="PF18986">
    <property type="entry name" value="DUF5719"/>
    <property type="match status" value="1"/>
</dbReference>
<protein>
    <submittedName>
        <fullName evidence="3">DUF5719 family protein</fullName>
    </submittedName>
</protein>
<name>A0AAU2V869_9ACTN</name>
<dbReference type="EMBL" id="CP108318">
    <property type="protein sequence ID" value="WTW63633.1"/>
    <property type="molecule type" value="Genomic_DNA"/>
</dbReference>
<sequence>MKRTTLSLAAGAVALAALTGFASLAAPSGSTDTGAKSPARLPVERSSLLCPAPSNSDLAQTTYTAFTPKGTSQGAAQGKPGTAVLSPAVPPPADTGAPSPSASTDKAKDDKAKDGKGKDGKDKKPADKPASDKPVITLKEPGKPAAATANGADAPALTGSADGLLAPGWAAQQTTQITGGAGRALLGTSCTAPDADFWFPGASTAKDRQDYVHLTNPDDTAAVADIELFGKDGVIKADIGEGITIPAKSSVPVLLSTLTGTVADDLTVHVSTRAGRVGAVVQATDAKAGADWLPASADAAASQVLPGIPGDATDVRLIVHAKGADDADLKVKLMGKGGSFTPAGLDTVHVKSGMTASFDLKNVTRGEAGSLLLTPVSDGGTPVVAALRVARGTGDKQEIAFIPATNPVGTRSTVTDNRDKAATLALTAPGTKDATVKITSSAGTEGGEPQSKTYTVKAGATLAVDPPVPAGLKGSYAVTVEPDPNGGPVYASRTLAITQDGVPMFTVQTLADDKGTVAVPAASQDLSVLER</sequence>
<accession>A0AAU2V869</accession>
<evidence type="ECO:0000256" key="1">
    <source>
        <dbReference type="SAM" id="MobiDB-lite"/>
    </source>
</evidence>
<reference evidence="3" key="1">
    <citation type="submission" date="2022-10" db="EMBL/GenBank/DDBJ databases">
        <title>The complete genomes of actinobacterial strains from the NBC collection.</title>
        <authorList>
            <person name="Joergensen T.S."/>
            <person name="Alvarez Arevalo M."/>
            <person name="Sterndorff E.B."/>
            <person name="Faurdal D."/>
            <person name="Vuksanovic O."/>
            <person name="Mourched A.-S."/>
            <person name="Charusanti P."/>
            <person name="Shaw S."/>
            <person name="Blin K."/>
            <person name="Weber T."/>
        </authorList>
    </citation>
    <scope>NUCLEOTIDE SEQUENCE</scope>
    <source>
        <strain evidence="3">NBC_00003</strain>
    </source>
</reference>